<reference evidence="3" key="1">
    <citation type="journal article" date="2019" name="Sci. Rep.">
        <title>Draft genome of Tanacetum cinerariifolium, the natural source of mosquito coil.</title>
        <authorList>
            <person name="Yamashiro T."/>
            <person name="Shiraishi A."/>
            <person name="Satake H."/>
            <person name="Nakayama K."/>
        </authorList>
    </citation>
    <scope>NUCLEOTIDE SEQUENCE</scope>
</reference>
<organism evidence="3">
    <name type="scientific">Tanacetum cinerariifolium</name>
    <name type="common">Dalmatian daisy</name>
    <name type="synonym">Chrysanthemum cinerariifolium</name>
    <dbReference type="NCBI Taxonomy" id="118510"/>
    <lineage>
        <taxon>Eukaryota</taxon>
        <taxon>Viridiplantae</taxon>
        <taxon>Streptophyta</taxon>
        <taxon>Embryophyta</taxon>
        <taxon>Tracheophyta</taxon>
        <taxon>Spermatophyta</taxon>
        <taxon>Magnoliopsida</taxon>
        <taxon>eudicotyledons</taxon>
        <taxon>Gunneridae</taxon>
        <taxon>Pentapetalae</taxon>
        <taxon>asterids</taxon>
        <taxon>campanulids</taxon>
        <taxon>Asterales</taxon>
        <taxon>Asteraceae</taxon>
        <taxon>Asteroideae</taxon>
        <taxon>Anthemideae</taxon>
        <taxon>Anthemidinae</taxon>
        <taxon>Tanacetum</taxon>
    </lineage>
</organism>
<dbReference type="SUPFAM" id="SSF56672">
    <property type="entry name" value="DNA/RNA polymerases"/>
    <property type="match status" value="1"/>
</dbReference>
<accession>A0A6L2KXI2</accession>
<feature type="compositionally biased region" description="Polar residues" evidence="1">
    <location>
        <begin position="888"/>
        <end position="897"/>
    </location>
</feature>
<feature type="region of interest" description="Disordered" evidence="1">
    <location>
        <begin position="1262"/>
        <end position="1284"/>
    </location>
</feature>
<dbReference type="Pfam" id="PF14223">
    <property type="entry name" value="Retrotran_gag_2"/>
    <property type="match status" value="1"/>
</dbReference>
<feature type="region of interest" description="Disordered" evidence="1">
    <location>
        <begin position="298"/>
        <end position="341"/>
    </location>
</feature>
<name>A0A6L2KXI2_TANCI</name>
<evidence type="ECO:0000313" key="3">
    <source>
        <dbReference type="EMBL" id="GEU53192.1"/>
    </source>
</evidence>
<dbReference type="InterPro" id="IPR013103">
    <property type="entry name" value="RVT_2"/>
</dbReference>
<proteinExistence type="predicted"/>
<evidence type="ECO:0000259" key="2">
    <source>
        <dbReference type="Pfam" id="PF07727"/>
    </source>
</evidence>
<dbReference type="InterPro" id="IPR043502">
    <property type="entry name" value="DNA/RNA_pol_sf"/>
</dbReference>
<sequence>MKSVIKYKTAKEMWSELCLAYKGPSNTRDTKIVALRLKFNAFKALEGKKINGTYTRLKCLLNDLKNNGVIISQSEVNATFVNSLLRKWLSMNQTQRANNTIKNDSMAALYGKYHYEEGLIDDIYASKTQRFTIQASSSKVLIFNNHFQDSDSDVEEDNRTNNEFMADLNVEYHERALLANQKRIYKRVTKEKSDKGLVVESFDWDDESVSSEDEGTTKFKAFMAIADDEPSVGKGDARSVIRVNLENESLKDEISYLKKVIEKWICRKVTLYQLLFEQIPGNIVKAIGGKGRRKENNSQVLFTKADVSTSERAPMITSDSEDDSNNQESSPKVESGDNSSGDTEGYILVSCNGITFTRVAYENGLKHDLISTSQLKPRTNDTLCSANTEYFPYVPVFDRLSTINHVSPEPIITSSPLISSTSKDSLIPNSEYVVSALDEAVHPESTTAFESTNLQEDDIDEPIDDQPALHVISPLADSVSGPPLIEALEEEGWVLAIAEELNQFERNKVWTLVLNPYGKTIIGLKRVFKNKMDEEGVVTKNKARLVAKGYIQEEGIDYDETFAPVARLEAIKIFFAYASYMGFTVYQMDVKSAFLNRKLSEEVYVEQPPGFESSEFPNHVCKFNKALYGLKQAPRSWYQANPKESHLVAVKRIFRYLKEKVPLWMSNTWRKVSMLECKEANLCGYVVNFKKEDGTIAFNHVVALSEHSNKLYQPMLSFLSNYCINKALTLQPSAMYVEYLQEFWYTSEVEEETKTITFLLSWVDELLSFTQKEFTSAIGLPVCKNHVLLPPKETVRDGVATLGLFDKDKPTISSTVLVNSSPLKMNNDLTLVKPHTITTASFQKPLAAEVSLTCHMLKVAKIYQDPVHSLIPSSEEVNADDTADKSLSMASKQPVTQSKAPTDLKTKKKKIPSSSQPKSPRKVRITLSKKQVTETQHAEVKVATADATKSLKASVLAEEQETSLKPLKPKRDPSLHYKFIIFTNKFMQEPEKIIEMEEDDDDHSMEIPTVEQLLDEVDKQIKAIQETLESPYDTESKIKVVKSYYTFQIPKLQDQIMHDSDESADYESMPEDDLRSVSGFEDADFDEIQGNDVSHSKHTFSDHNASAELLSLLDHLDHICEEVSSLNSKLDTMESSIIHQVSDGIKSTLPALSDRFSKLETKLSKILKSDMGKSVTNLVKSGMKEVRADLKSQANDIQGMQTQLNDIQSLLKSAVIVGDTDEGEKNKKANDLSPCYYSGEPQSDEPLVKCQGEQPADLNIKNKESAPPASDAKQNEGKELVVHKSEEKKLEEIISVEDDSHEDDKQPLSKRFKIMTPDWRIFNPLNSQIIQTV</sequence>
<feature type="compositionally biased region" description="Polar residues" evidence="1">
    <location>
        <begin position="298"/>
        <end position="311"/>
    </location>
</feature>
<dbReference type="EMBL" id="BKCJ010003135">
    <property type="protein sequence ID" value="GEU53192.1"/>
    <property type="molecule type" value="Genomic_DNA"/>
</dbReference>
<feature type="region of interest" description="Disordered" evidence="1">
    <location>
        <begin position="875"/>
        <end position="935"/>
    </location>
</feature>
<feature type="domain" description="Reverse transcriptase Ty1/copia-type" evidence="2">
    <location>
        <begin position="507"/>
        <end position="640"/>
    </location>
</feature>
<comment type="caution">
    <text evidence="3">The sequence shown here is derived from an EMBL/GenBank/DDBJ whole genome shotgun (WGS) entry which is preliminary data.</text>
</comment>
<protein>
    <submittedName>
        <fullName evidence="3">Retrovirus-related Pol polyprotein from transposon TNT 1-94</fullName>
    </submittedName>
</protein>
<feature type="region of interest" description="Disordered" evidence="1">
    <location>
        <begin position="1222"/>
        <end position="1246"/>
    </location>
</feature>
<evidence type="ECO:0000256" key="1">
    <source>
        <dbReference type="SAM" id="MobiDB-lite"/>
    </source>
</evidence>
<dbReference type="Pfam" id="PF07727">
    <property type="entry name" value="RVT_2"/>
    <property type="match status" value="1"/>
</dbReference>
<feature type="compositionally biased region" description="Basic and acidic residues" evidence="1">
    <location>
        <begin position="1273"/>
        <end position="1284"/>
    </location>
</feature>
<gene>
    <name evidence="3" type="ORF">Tci_025170</name>
</gene>